<dbReference type="PROSITE" id="PS51186">
    <property type="entry name" value="GNAT"/>
    <property type="match status" value="1"/>
</dbReference>
<dbReference type="Gene3D" id="3.40.630.30">
    <property type="match status" value="1"/>
</dbReference>
<organism evidence="2 3">
    <name type="scientific">Saccharospirillum mangrovi</name>
    <dbReference type="NCBI Taxonomy" id="2161747"/>
    <lineage>
        <taxon>Bacteria</taxon>
        <taxon>Pseudomonadati</taxon>
        <taxon>Pseudomonadota</taxon>
        <taxon>Gammaproteobacteria</taxon>
        <taxon>Oceanospirillales</taxon>
        <taxon>Saccharospirillaceae</taxon>
        <taxon>Saccharospirillum</taxon>
    </lineage>
</organism>
<dbReference type="GO" id="GO:0016746">
    <property type="term" value="F:acyltransferase activity"/>
    <property type="evidence" value="ECO:0007669"/>
    <property type="project" value="UniProtKB-KW"/>
</dbReference>
<dbReference type="InterPro" id="IPR000182">
    <property type="entry name" value="GNAT_dom"/>
</dbReference>
<dbReference type="RefSeq" id="WP_380694165.1">
    <property type="nucleotide sequence ID" value="NZ_JBHRYR010000002.1"/>
</dbReference>
<accession>A0ABV7ZVQ8</accession>
<feature type="domain" description="N-acetyltransferase" evidence="1">
    <location>
        <begin position="12"/>
        <end position="147"/>
    </location>
</feature>
<protein>
    <submittedName>
        <fullName evidence="2">GNAT family N-acetyltransferase</fullName>
        <ecNumber evidence="2">2.3.1.-</ecNumber>
    </submittedName>
</protein>
<evidence type="ECO:0000313" key="2">
    <source>
        <dbReference type="EMBL" id="MFC3852235.1"/>
    </source>
</evidence>
<dbReference type="PANTHER" id="PTHR43451">
    <property type="entry name" value="ACETYLTRANSFERASE (GNAT) FAMILY PROTEIN"/>
    <property type="match status" value="1"/>
</dbReference>
<name>A0ABV7ZVQ8_9GAMM</name>
<dbReference type="EMBL" id="JBHRYR010000002">
    <property type="protein sequence ID" value="MFC3852235.1"/>
    <property type="molecule type" value="Genomic_DNA"/>
</dbReference>
<dbReference type="InterPro" id="IPR016181">
    <property type="entry name" value="Acyl_CoA_acyltransferase"/>
</dbReference>
<keyword evidence="3" id="KW-1185">Reference proteome</keyword>
<proteinExistence type="predicted"/>
<dbReference type="Proteomes" id="UP001595617">
    <property type="component" value="Unassembled WGS sequence"/>
</dbReference>
<comment type="caution">
    <text evidence="2">The sequence shown here is derived from an EMBL/GenBank/DDBJ whole genome shotgun (WGS) entry which is preliminary data.</text>
</comment>
<reference evidence="3" key="1">
    <citation type="journal article" date="2019" name="Int. J. Syst. Evol. Microbiol.">
        <title>The Global Catalogue of Microorganisms (GCM) 10K type strain sequencing project: providing services to taxonomists for standard genome sequencing and annotation.</title>
        <authorList>
            <consortium name="The Broad Institute Genomics Platform"/>
            <consortium name="The Broad Institute Genome Sequencing Center for Infectious Disease"/>
            <person name="Wu L."/>
            <person name="Ma J."/>
        </authorList>
    </citation>
    <scope>NUCLEOTIDE SEQUENCE [LARGE SCALE GENOMIC DNA]</scope>
    <source>
        <strain evidence="3">IBRC 10765</strain>
    </source>
</reference>
<evidence type="ECO:0000313" key="3">
    <source>
        <dbReference type="Proteomes" id="UP001595617"/>
    </source>
</evidence>
<dbReference type="Pfam" id="PF13673">
    <property type="entry name" value="Acetyltransf_10"/>
    <property type="match status" value="1"/>
</dbReference>
<keyword evidence="2" id="KW-0012">Acyltransferase</keyword>
<dbReference type="PANTHER" id="PTHR43451:SF1">
    <property type="entry name" value="ACETYLTRANSFERASE"/>
    <property type="match status" value="1"/>
</dbReference>
<keyword evidence="2" id="KW-0808">Transferase</keyword>
<dbReference type="CDD" id="cd04301">
    <property type="entry name" value="NAT_SF"/>
    <property type="match status" value="1"/>
</dbReference>
<dbReference type="SUPFAM" id="SSF55729">
    <property type="entry name" value="Acyl-CoA N-acyltransferases (Nat)"/>
    <property type="match status" value="1"/>
</dbReference>
<evidence type="ECO:0000259" key="1">
    <source>
        <dbReference type="PROSITE" id="PS51186"/>
    </source>
</evidence>
<gene>
    <name evidence="2" type="ORF">ACFOOG_05240</name>
</gene>
<sequence length="147" mass="16905">MNIRRTMVEDAAEIKELVSSLSHFYLEDRNSVLPEWFSNTLELSEFERRLSSEEFSSFVYSIDNVIIGYISIKDLSHLYHLFVAEGHQGKGIAKALWEYATSESGINVCTVRSSMFAVPVYRRFGFKESEAAMSKDGISFQPMRLER</sequence>
<dbReference type="InterPro" id="IPR052564">
    <property type="entry name" value="N-acetyltrans/Recomb-assoc"/>
</dbReference>
<dbReference type="EC" id="2.3.1.-" evidence="2"/>